<evidence type="ECO:0000256" key="3">
    <source>
        <dbReference type="ARBA" id="ARBA00035643"/>
    </source>
</evidence>
<dbReference type="PANTHER" id="PTHR36852">
    <property type="entry name" value="PROTEIN GVPL 2"/>
    <property type="match status" value="1"/>
</dbReference>
<gene>
    <name evidence="4" type="ORF">GCM10010361_02100</name>
</gene>
<dbReference type="RefSeq" id="WP_346092305.1">
    <property type="nucleotide sequence ID" value="NZ_BAAABY010000002.1"/>
</dbReference>
<comment type="subcellular location">
    <subcellularLocation>
        <location evidence="2">Gas vesicle</location>
    </subcellularLocation>
</comment>
<comment type="similarity">
    <text evidence="3">Belongs to the gas vesicle GvpF/GvpL family.</text>
</comment>
<dbReference type="EMBL" id="BAAABY010000002">
    <property type="protein sequence ID" value="GAA0441697.1"/>
    <property type="molecule type" value="Genomic_DNA"/>
</dbReference>
<evidence type="ECO:0000313" key="4">
    <source>
        <dbReference type="EMBL" id="GAA0441697.1"/>
    </source>
</evidence>
<proteinExistence type="inferred from homology"/>
<accession>A0ABN0ZAM6</accession>
<dbReference type="Proteomes" id="UP001500909">
    <property type="component" value="Unassembled WGS sequence"/>
</dbReference>
<evidence type="ECO:0000313" key="5">
    <source>
        <dbReference type="Proteomes" id="UP001500909"/>
    </source>
</evidence>
<protein>
    <submittedName>
        <fullName evidence="4">GvpL/GvpF family gas vesicle protein</fullName>
    </submittedName>
</protein>
<comment type="caution">
    <text evidence="4">The sequence shown here is derived from an EMBL/GenBank/DDBJ whole genome shotgun (WGS) entry which is preliminary data.</text>
</comment>
<keyword evidence="5" id="KW-1185">Reference proteome</keyword>
<organism evidence="4 5">
    <name type="scientific">Streptomyces olivaceiscleroticus</name>
    <dbReference type="NCBI Taxonomy" id="68245"/>
    <lineage>
        <taxon>Bacteria</taxon>
        <taxon>Bacillati</taxon>
        <taxon>Actinomycetota</taxon>
        <taxon>Actinomycetes</taxon>
        <taxon>Kitasatosporales</taxon>
        <taxon>Streptomycetaceae</taxon>
        <taxon>Streptomyces</taxon>
    </lineage>
</organism>
<name>A0ABN0ZAM6_9ACTN</name>
<sequence length="281" mass="28890">MTTSPEVDPPYAPVGGPLHAHGVVRRGFRPRPGLVGVGGGAVVAVAEGSLAALVSVPCGPDGAWGSYGPHEAPDATDMAASEVAAQAADAHRRIVDEAATAVCVLPLHMGTVHGDEEQVRRALAARAELYERLLTRLDGRSEWGVKAYAGDAEGDDGRAVTDGAGEPVDKLARTAHHALADVSECSRVHHPRDACPPGALPGAAACCATSAYWTSPISGAPYPHGRNLLDSAYLVHREAAGAFAETVGGVVARCPELHIELTGPWAPYSFADPGGLSALWG</sequence>
<reference evidence="4 5" key="1">
    <citation type="journal article" date="2019" name="Int. J. Syst. Evol. Microbiol.">
        <title>The Global Catalogue of Microorganisms (GCM) 10K type strain sequencing project: providing services to taxonomists for standard genome sequencing and annotation.</title>
        <authorList>
            <consortium name="The Broad Institute Genomics Platform"/>
            <consortium name="The Broad Institute Genome Sequencing Center for Infectious Disease"/>
            <person name="Wu L."/>
            <person name="Ma J."/>
        </authorList>
    </citation>
    <scope>NUCLEOTIDE SEQUENCE [LARGE SCALE GENOMIC DNA]</scope>
    <source>
        <strain evidence="4 5">JCM 4805</strain>
    </source>
</reference>
<keyword evidence="1" id="KW-0304">Gas vesicle</keyword>
<dbReference type="Pfam" id="PF06386">
    <property type="entry name" value="GvpL_GvpF"/>
    <property type="match status" value="1"/>
</dbReference>
<dbReference type="PANTHER" id="PTHR36852:SF1">
    <property type="entry name" value="PROTEIN GVPL 2"/>
    <property type="match status" value="1"/>
</dbReference>
<dbReference type="InterPro" id="IPR009430">
    <property type="entry name" value="GvpL/GvpF"/>
</dbReference>
<evidence type="ECO:0000256" key="2">
    <source>
        <dbReference type="ARBA" id="ARBA00035108"/>
    </source>
</evidence>
<evidence type="ECO:0000256" key="1">
    <source>
        <dbReference type="ARBA" id="ARBA00022987"/>
    </source>
</evidence>